<dbReference type="InterPro" id="IPR008983">
    <property type="entry name" value="Tumour_necrosis_fac-like_dom"/>
</dbReference>
<dbReference type="CDD" id="cd15972">
    <property type="entry name" value="7tmA_SSTR3"/>
    <property type="match status" value="1"/>
</dbReference>
<evidence type="ECO:0000256" key="13">
    <source>
        <dbReference type="ARBA" id="ARBA00023134"/>
    </source>
</evidence>
<dbReference type="Pfam" id="PF00386">
    <property type="entry name" value="C1q"/>
    <property type="match status" value="1"/>
</dbReference>
<dbReference type="Proteomes" id="UP000233556">
    <property type="component" value="Unassembled WGS sequence"/>
</dbReference>
<evidence type="ECO:0000259" key="25">
    <source>
        <dbReference type="PROSITE" id="PS50262"/>
    </source>
</evidence>
<dbReference type="FunFam" id="1.20.1070.10:FF:000039">
    <property type="entry name" value="somatostatin receptor type 2"/>
    <property type="match status" value="1"/>
</dbReference>
<dbReference type="Gene3D" id="1.20.1070.10">
    <property type="entry name" value="Rhodopsin 7-helix transmembrane proteins"/>
    <property type="match status" value="1"/>
</dbReference>
<evidence type="ECO:0000256" key="11">
    <source>
        <dbReference type="ARBA" id="ARBA00022989"/>
    </source>
</evidence>
<evidence type="ECO:0000256" key="21">
    <source>
        <dbReference type="ARBA" id="ARBA00047660"/>
    </source>
</evidence>
<dbReference type="InterPro" id="IPR000586">
    <property type="entry name" value="Somatstn_rcpt"/>
</dbReference>
<dbReference type="PRINTS" id="PR00246">
    <property type="entry name" value="SOMATOSTATNR"/>
</dbReference>
<dbReference type="SMART" id="SM00173">
    <property type="entry name" value="RAS"/>
    <property type="match status" value="1"/>
</dbReference>
<feature type="transmembrane region" description="Helical" evidence="24">
    <location>
        <begin position="443"/>
        <end position="470"/>
    </location>
</feature>
<gene>
    <name evidence="27" type="ORF">llap_724</name>
</gene>
<evidence type="ECO:0000256" key="8">
    <source>
        <dbReference type="ARBA" id="ARBA00022692"/>
    </source>
</evidence>
<feature type="domain" description="G-protein coupled receptors family 1 profile" evidence="25">
    <location>
        <begin position="298"/>
        <end position="549"/>
    </location>
</feature>
<dbReference type="Pfam" id="PF00071">
    <property type="entry name" value="Ras"/>
    <property type="match status" value="1"/>
</dbReference>
<dbReference type="InterPro" id="IPR000276">
    <property type="entry name" value="GPCR_Rhodpsn"/>
</dbReference>
<feature type="transmembrane region" description="Helical" evidence="24">
    <location>
        <begin position="491"/>
        <end position="510"/>
    </location>
</feature>
<dbReference type="SMART" id="SM00176">
    <property type="entry name" value="RAN"/>
    <property type="match status" value="1"/>
</dbReference>
<feature type="region of interest" description="Disordered" evidence="23">
    <location>
        <begin position="191"/>
        <end position="222"/>
    </location>
</feature>
<dbReference type="GO" id="GO:0042923">
    <property type="term" value="F:neuropeptide binding"/>
    <property type="evidence" value="ECO:0007669"/>
    <property type="project" value="TreeGrafter"/>
</dbReference>
<keyword evidence="16 22" id="KW-0675">Receptor</keyword>
<keyword evidence="19" id="KW-0449">Lipoprotein</keyword>
<feature type="transmembrane region" description="Helical" evidence="24">
    <location>
        <begin position="355"/>
        <end position="376"/>
    </location>
</feature>
<dbReference type="OrthoDB" id="6076970at2759"/>
<evidence type="ECO:0000256" key="2">
    <source>
        <dbReference type="ARBA" id="ARBA00004651"/>
    </source>
</evidence>
<feature type="compositionally biased region" description="Basic and acidic residues" evidence="23">
    <location>
        <begin position="729"/>
        <end position="738"/>
    </location>
</feature>
<dbReference type="SUPFAM" id="SSF81321">
    <property type="entry name" value="Family A G protein-coupled receptor-like"/>
    <property type="match status" value="1"/>
</dbReference>
<evidence type="ECO:0000256" key="23">
    <source>
        <dbReference type="SAM" id="MobiDB-lite"/>
    </source>
</evidence>
<evidence type="ECO:0000256" key="3">
    <source>
        <dbReference type="ARBA" id="ARBA00010142"/>
    </source>
</evidence>
<dbReference type="AlphaFoldDB" id="A0A2I0USP9"/>
<dbReference type="Pfam" id="PF01391">
    <property type="entry name" value="Collagen"/>
    <property type="match status" value="1"/>
</dbReference>
<protein>
    <recommendedName>
        <fullName evidence="4">small monomeric GTPase</fullName>
        <ecNumber evidence="4">3.6.5.2</ecNumber>
    </recommendedName>
</protein>
<reference evidence="28" key="1">
    <citation type="submission" date="2017-11" db="EMBL/GenBank/DDBJ databases">
        <authorList>
            <person name="Lima N.C."/>
            <person name="Parody-Merino A.M."/>
            <person name="Battley P.F."/>
            <person name="Fidler A.E."/>
            <person name="Prosdocimi F."/>
        </authorList>
    </citation>
    <scope>NUCLEOTIDE SEQUENCE [LARGE SCALE GENOMIC DNA]</scope>
</reference>
<evidence type="ECO:0000256" key="1">
    <source>
        <dbReference type="ARBA" id="ARBA00004613"/>
    </source>
</evidence>
<keyword evidence="18 22" id="KW-0807">Transducer</keyword>
<comment type="similarity">
    <text evidence="22">Belongs to the G-protein coupled receptor 1 family.</text>
</comment>
<evidence type="ECO:0000256" key="6">
    <source>
        <dbReference type="ARBA" id="ARBA00022481"/>
    </source>
</evidence>
<feature type="transmembrane region" description="Helical" evidence="24">
    <location>
        <begin position="319"/>
        <end position="343"/>
    </location>
</feature>
<dbReference type="SMART" id="SM00110">
    <property type="entry name" value="C1Q"/>
    <property type="match status" value="1"/>
</dbReference>
<dbReference type="PANTHER" id="PTHR24229">
    <property type="entry name" value="NEUROPEPTIDES RECEPTOR"/>
    <property type="match status" value="1"/>
</dbReference>
<organism evidence="27 28">
    <name type="scientific">Limosa lapponica baueri</name>
    <dbReference type="NCBI Taxonomy" id="1758121"/>
    <lineage>
        <taxon>Eukaryota</taxon>
        <taxon>Metazoa</taxon>
        <taxon>Chordata</taxon>
        <taxon>Craniata</taxon>
        <taxon>Vertebrata</taxon>
        <taxon>Euteleostomi</taxon>
        <taxon>Archelosauria</taxon>
        <taxon>Archosauria</taxon>
        <taxon>Dinosauria</taxon>
        <taxon>Saurischia</taxon>
        <taxon>Theropoda</taxon>
        <taxon>Coelurosauria</taxon>
        <taxon>Aves</taxon>
        <taxon>Neognathae</taxon>
        <taxon>Neoaves</taxon>
        <taxon>Charadriiformes</taxon>
        <taxon>Scolopacidae</taxon>
        <taxon>Limosa</taxon>
    </lineage>
</organism>
<evidence type="ECO:0000256" key="9">
    <source>
        <dbReference type="ARBA" id="ARBA00022729"/>
    </source>
</evidence>
<dbReference type="PRINTS" id="PR00589">
    <property type="entry name" value="SOMATOSTTN3R"/>
</dbReference>
<dbReference type="Gene3D" id="2.60.120.40">
    <property type="match status" value="1"/>
</dbReference>
<evidence type="ECO:0000256" key="4">
    <source>
        <dbReference type="ARBA" id="ARBA00011984"/>
    </source>
</evidence>
<keyword evidence="20" id="KW-0636">Prenylation</keyword>
<evidence type="ECO:0000256" key="18">
    <source>
        <dbReference type="ARBA" id="ARBA00023224"/>
    </source>
</evidence>
<dbReference type="FunFam" id="2.60.120.40:FF:000029">
    <property type="entry name" value="Complement C1q tumor necrosis factor-related protein 1"/>
    <property type="match status" value="1"/>
</dbReference>
<dbReference type="EMBL" id="KZ505643">
    <property type="protein sequence ID" value="PKU49071.1"/>
    <property type="molecule type" value="Genomic_DNA"/>
</dbReference>
<keyword evidence="13" id="KW-0342">GTP-binding</keyword>
<dbReference type="InterPro" id="IPR017452">
    <property type="entry name" value="GPCR_Rhodpsn_7TM"/>
</dbReference>
<evidence type="ECO:0000256" key="22">
    <source>
        <dbReference type="RuleBase" id="RU000688"/>
    </source>
</evidence>
<comment type="similarity">
    <text evidence="3">Belongs to the small GTPase superfamily. Rho family.</text>
</comment>
<feature type="region of interest" description="Disordered" evidence="23">
    <location>
        <begin position="677"/>
        <end position="696"/>
    </location>
</feature>
<dbReference type="GO" id="GO:0005576">
    <property type="term" value="C:extracellular region"/>
    <property type="evidence" value="ECO:0007669"/>
    <property type="project" value="UniProtKB-SubCell"/>
</dbReference>
<proteinExistence type="inferred from homology"/>
<evidence type="ECO:0000256" key="12">
    <source>
        <dbReference type="ARBA" id="ARBA00023040"/>
    </source>
</evidence>
<keyword evidence="12 22" id="KW-0297">G-protein coupled receptor</keyword>
<evidence type="ECO:0000256" key="16">
    <source>
        <dbReference type="ARBA" id="ARBA00023170"/>
    </source>
</evidence>
<keyword evidence="17" id="KW-0325">Glycoprotein</keyword>
<evidence type="ECO:0000256" key="19">
    <source>
        <dbReference type="ARBA" id="ARBA00023288"/>
    </source>
</evidence>
<dbReference type="FunFam" id="3.40.50.300:FF:000088">
    <property type="entry name" value="Ras-related C3 botulinum toxin substrate 1"/>
    <property type="match status" value="1"/>
</dbReference>
<dbReference type="GO" id="GO:0003925">
    <property type="term" value="F:G protein activity"/>
    <property type="evidence" value="ECO:0007669"/>
    <property type="project" value="UniProtKB-EC"/>
</dbReference>
<keyword evidence="15" id="KW-1015">Disulfide bond</keyword>
<dbReference type="PROSITE" id="PS51420">
    <property type="entry name" value="RHO"/>
    <property type="match status" value="1"/>
</dbReference>
<evidence type="ECO:0000256" key="24">
    <source>
        <dbReference type="SAM" id="Phobius"/>
    </source>
</evidence>
<feature type="transmembrane region" description="Helical" evidence="24">
    <location>
        <begin position="396"/>
        <end position="417"/>
    </location>
</feature>
<dbReference type="NCBIfam" id="TIGR00231">
    <property type="entry name" value="small_GTP"/>
    <property type="match status" value="1"/>
</dbReference>
<dbReference type="InterPro" id="IPR005225">
    <property type="entry name" value="Small_GTP-bd"/>
</dbReference>
<dbReference type="InterPro" id="IPR001806">
    <property type="entry name" value="Small_GTPase"/>
</dbReference>
<dbReference type="PROSITE" id="PS51419">
    <property type="entry name" value="RAB"/>
    <property type="match status" value="1"/>
</dbReference>
<name>A0A2I0USP9_LIMLA</name>
<evidence type="ECO:0000313" key="28">
    <source>
        <dbReference type="Proteomes" id="UP000233556"/>
    </source>
</evidence>
<feature type="transmembrane region" description="Helical" evidence="24">
    <location>
        <begin position="530"/>
        <end position="552"/>
    </location>
</feature>
<feature type="region of interest" description="Disordered" evidence="23">
    <location>
        <begin position="715"/>
        <end position="753"/>
    </location>
</feature>
<sequence length="896" mass="99564">MHLEMPLRDMQAIKCVVVGDGAVGKTCLLISYTTNAFPGEYIPTVFDNYSANVMVDSKPVNLGLWDTAGQEDYDRLRPLSYPQTDVFLICFSLVSPASYENVRAKWFPEVRHHCPSTPIILVGTKLDLRDDKDTIEKLKEKKLSPITYPQGLALAKEIDSVKYLECSALTQRGLKTVFDEAIRAVLCPQPTKTKKRKGEGEKYDTDSPSEAEENVHPNDTLLTDPARTLPPALFPASAMDTSAFSLPTPTVSEDWNVSGSWAGFTTPNSSTTTSPGVVVSGVLIPLVYLIVCVVGLAGNSLVIYVVLRHSVSESVTNVYIFNLALADELFMLGLPFLAAQNALSYWPFGSFMCRLVMAVDAINQFTSIFCLTVMSVDRYLAVVHPGKSSKWRTARVAKAVSATVWVLSSVVVLPVVVFSDVPLGMSTCHIQWPEPASVWRAGFIVYTATLGFFGPLLVICLCYLLIVVKVRSSGRRVRALSSKHKLSERRVTRMVVAVVAVFVLCWLPFYVLNIINVVCPLPEEPSLFGVYFLVVVLPYANSCANPIIYGFLSYRFKQGFRRAILRPSRRVQSQEVPACPPEKTDDGGEEGEISKITQNGNERQEHPLSSGEGESNEQKPLPEEPVGCEKSNKLHVTMDIMYLCTPLAFFLLPLVVLGAPTDEPNLTEPAPGTCKRCCDPPDSSTDAPPLPPSHHHWPYPVPEVRPYINITILKGEKGDRGEPGMPGKWGKEGPRGERGAQGPKGSKGQMGTAGDPCKHQYAAFSVGRKKALHSSEGFQVLIFDTVFVNLYSHFDMFNGKFYCYVGGLYYFSLNVHTWNFKETYMHIMHNEEEAVILYAQPSDRSIMQSQSLMLELQENDEIWVRLYKRERENAIYSDDVDVYITFNGYLVKPSLD</sequence>
<dbReference type="PRINTS" id="PR00007">
    <property type="entry name" value="COMPLEMNTC1Q"/>
</dbReference>
<dbReference type="InterPro" id="IPR001073">
    <property type="entry name" value="C1q_dom"/>
</dbReference>
<dbReference type="GO" id="GO:0004994">
    <property type="term" value="F:somatostatin receptor activity"/>
    <property type="evidence" value="ECO:0007669"/>
    <property type="project" value="InterPro"/>
</dbReference>
<keyword evidence="7" id="KW-0964">Secreted</keyword>
<keyword evidence="5" id="KW-1003">Cell membrane</keyword>
<dbReference type="PROSITE" id="PS00237">
    <property type="entry name" value="G_PROTEIN_RECEP_F1_1"/>
    <property type="match status" value="1"/>
</dbReference>
<evidence type="ECO:0000256" key="5">
    <source>
        <dbReference type="ARBA" id="ARBA00022475"/>
    </source>
</evidence>
<keyword evidence="11 24" id="KW-1133">Transmembrane helix</keyword>
<dbReference type="PROSITE" id="PS50871">
    <property type="entry name" value="C1Q"/>
    <property type="match status" value="1"/>
</dbReference>
<comment type="subcellular location">
    <subcellularLocation>
        <location evidence="2">Cell membrane</location>
        <topology evidence="2">Multi-pass membrane protein</topology>
    </subcellularLocation>
    <subcellularLocation>
        <location evidence="1">Secreted</location>
    </subcellularLocation>
</comment>
<keyword evidence="28" id="KW-1185">Reference proteome</keyword>
<evidence type="ECO:0000256" key="7">
    <source>
        <dbReference type="ARBA" id="ARBA00022525"/>
    </source>
</evidence>
<dbReference type="GO" id="GO:0005525">
    <property type="term" value="F:GTP binding"/>
    <property type="evidence" value="ECO:0007669"/>
    <property type="project" value="UniProtKB-KW"/>
</dbReference>
<dbReference type="InterPro" id="IPR001856">
    <property type="entry name" value="Somatstn_rcpt_3"/>
</dbReference>
<keyword evidence="6" id="KW-0488">Methylation</keyword>
<dbReference type="InterPro" id="IPR027417">
    <property type="entry name" value="P-loop_NTPase"/>
</dbReference>
<dbReference type="CDD" id="cd01871">
    <property type="entry name" value="Rac1_like"/>
    <property type="match status" value="1"/>
</dbReference>
<feature type="transmembrane region" description="Helical" evidence="24">
    <location>
        <begin position="282"/>
        <end position="307"/>
    </location>
</feature>
<dbReference type="PANTHER" id="PTHR24229:SF42">
    <property type="entry name" value="SOMATOSTATIN RECEPTOR TYPE 3"/>
    <property type="match status" value="1"/>
</dbReference>
<dbReference type="Pfam" id="PF00001">
    <property type="entry name" value="7tm_1"/>
    <property type="match status" value="1"/>
</dbReference>
<evidence type="ECO:0000256" key="17">
    <source>
        <dbReference type="ARBA" id="ARBA00023180"/>
    </source>
</evidence>
<evidence type="ECO:0000259" key="26">
    <source>
        <dbReference type="PROSITE" id="PS50871"/>
    </source>
</evidence>
<dbReference type="SMART" id="SM00175">
    <property type="entry name" value="RAB"/>
    <property type="match status" value="1"/>
</dbReference>
<feature type="transmembrane region" description="Helical" evidence="24">
    <location>
        <begin position="640"/>
        <end position="659"/>
    </location>
</feature>
<keyword evidence="10" id="KW-0547">Nucleotide-binding</keyword>
<evidence type="ECO:0000256" key="14">
    <source>
        <dbReference type="ARBA" id="ARBA00023136"/>
    </source>
</evidence>
<dbReference type="InterPro" id="IPR008160">
    <property type="entry name" value="Collagen"/>
</dbReference>
<dbReference type="EC" id="3.6.5.2" evidence="4"/>
<dbReference type="SMART" id="SM00174">
    <property type="entry name" value="RHO"/>
    <property type="match status" value="1"/>
</dbReference>
<dbReference type="PROSITE" id="PS50262">
    <property type="entry name" value="G_PROTEIN_RECEP_F1_2"/>
    <property type="match status" value="1"/>
</dbReference>
<comment type="catalytic activity">
    <reaction evidence="21">
        <text>GTP + H2O = GDP + phosphate + H(+)</text>
        <dbReference type="Rhea" id="RHEA:19669"/>
        <dbReference type="ChEBI" id="CHEBI:15377"/>
        <dbReference type="ChEBI" id="CHEBI:15378"/>
        <dbReference type="ChEBI" id="CHEBI:37565"/>
        <dbReference type="ChEBI" id="CHEBI:43474"/>
        <dbReference type="ChEBI" id="CHEBI:58189"/>
        <dbReference type="EC" id="3.6.5.2"/>
    </reaction>
    <physiologicalReaction direction="left-to-right" evidence="21">
        <dbReference type="Rhea" id="RHEA:19670"/>
    </physiologicalReaction>
</comment>
<feature type="domain" description="C1q" evidence="26">
    <location>
        <begin position="757"/>
        <end position="896"/>
    </location>
</feature>
<dbReference type="PROSITE" id="PS51421">
    <property type="entry name" value="RAS"/>
    <property type="match status" value="1"/>
</dbReference>
<accession>A0A2I0USP9</accession>
<keyword evidence="8 22" id="KW-0812">Transmembrane</keyword>
<evidence type="ECO:0000256" key="15">
    <source>
        <dbReference type="ARBA" id="ARBA00023157"/>
    </source>
</evidence>
<dbReference type="PRINTS" id="PR00237">
    <property type="entry name" value="GPCRRHODOPSN"/>
</dbReference>
<dbReference type="GO" id="GO:0005886">
    <property type="term" value="C:plasma membrane"/>
    <property type="evidence" value="ECO:0007669"/>
    <property type="project" value="UniProtKB-SubCell"/>
</dbReference>
<keyword evidence="14 24" id="KW-0472">Membrane</keyword>
<keyword evidence="9" id="KW-0732">Signal</keyword>
<dbReference type="SMART" id="SM01381">
    <property type="entry name" value="7TM_GPCR_Srsx"/>
    <property type="match status" value="1"/>
</dbReference>
<reference evidence="28" key="2">
    <citation type="submission" date="2017-12" db="EMBL/GenBank/DDBJ databases">
        <title>Genome sequence of the Bar-tailed Godwit (Limosa lapponica baueri).</title>
        <authorList>
            <person name="Lima N.C.B."/>
            <person name="Parody-Merino A.M."/>
            <person name="Battley P.F."/>
            <person name="Fidler A.E."/>
            <person name="Prosdocimi F."/>
        </authorList>
    </citation>
    <scope>NUCLEOTIDE SEQUENCE [LARGE SCALE GENOMIC DNA]</scope>
</reference>
<dbReference type="GO" id="GO:0043005">
    <property type="term" value="C:neuron projection"/>
    <property type="evidence" value="ECO:0007669"/>
    <property type="project" value="TreeGrafter"/>
</dbReference>
<dbReference type="Gene3D" id="3.40.50.300">
    <property type="entry name" value="P-loop containing nucleotide triphosphate hydrolases"/>
    <property type="match status" value="1"/>
</dbReference>
<dbReference type="SUPFAM" id="SSF49842">
    <property type="entry name" value="TNF-like"/>
    <property type="match status" value="1"/>
</dbReference>
<evidence type="ECO:0000313" key="27">
    <source>
        <dbReference type="EMBL" id="PKU49071.1"/>
    </source>
</evidence>
<feature type="region of interest" description="Disordered" evidence="23">
    <location>
        <begin position="571"/>
        <end position="626"/>
    </location>
</feature>
<evidence type="ECO:0000256" key="10">
    <source>
        <dbReference type="ARBA" id="ARBA00022741"/>
    </source>
</evidence>
<evidence type="ECO:0000256" key="20">
    <source>
        <dbReference type="ARBA" id="ARBA00023289"/>
    </source>
</evidence>
<dbReference type="SUPFAM" id="SSF52540">
    <property type="entry name" value="P-loop containing nucleoside triphosphate hydrolases"/>
    <property type="match status" value="1"/>
</dbReference>